<evidence type="ECO:0000313" key="3">
    <source>
        <dbReference type="Proteomes" id="UP001580430"/>
    </source>
</evidence>
<dbReference type="GO" id="GO:0016746">
    <property type="term" value="F:acyltransferase activity"/>
    <property type="evidence" value="ECO:0007669"/>
    <property type="project" value="UniProtKB-KW"/>
</dbReference>
<dbReference type="InterPro" id="IPR016181">
    <property type="entry name" value="Acyl_CoA_acyltransferase"/>
</dbReference>
<dbReference type="Pfam" id="PF13302">
    <property type="entry name" value="Acetyltransf_3"/>
    <property type="match status" value="1"/>
</dbReference>
<organism evidence="2 3">
    <name type="scientific">Paenibacillus medicaginis</name>
    <dbReference type="NCBI Taxonomy" id="1470560"/>
    <lineage>
        <taxon>Bacteria</taxon>
        <taxon>Bacillati</taxon>
        <taxon>Bacillota</taxon>
        <taxon>Bacilli</taxon>
        <taxon>Bacillales</taxon>
        <taxon>Paenibacillaceae</taxon>
        <taxon>Paenibacillus</taxon>
    </lineage>
</organism>
<reference evidence="2 3" key="1">
    <citation type="submission" date="2024-09" db="EMBL/GenBank/DDBJ databases">
        <title>Paenibacillus zeirhizospherea sp. nov., isolated from surface of the maize (Zea mays) roots in a horticulture field, Hungary.</title>
        <authorList>
            <person name="Marton D."/>
            <person name="Farkas M."/>
            <person name="Bedics A."/>
            <person name="Toth E."/>
            <person name="Tancsics A."/>
            <person name="Boka K."/>
            <person name="Marati G."/>
            <person name="Kriszt B."/>
            <person name="Cserhati M."/>
        </authorList>
    </citation>
    <scope>NUCLEOTIDE SEQUENCE [LARGE SCALE GENOMIC DNA]</scope>
    <source>
        <strain evidence="2 3">JCM 18446</strain>
    </source>
</reference>
<keyword evidence="2" id="KW-0808">Transferase</keyword>
<name>A0ABV5BVQ2_9BACL</name>
<keyword evidence="2" id="KW-0012">Acyltransferase</keyword>
<dbReference type="PANTHER" id="PTHR43792">
    <property type="entry name" value="GNAT FAMILY, PUTATIVE (AFU_ORTHOLOGUE AFUA_3G00765)-RELATED-RELATED"/>
    <property type="match status" value="1"/>
</dbReference>
<dbReference type="SUPFAM" id="SSF55729">
    <property type="entry name" value="Acyl-CoA N-acyltransferases (Nat)"/>
    <property type="match status" value="1"/>
</dbReference>
<accession>A0ABV5BVQ2</accession>
<dbReference type="Gene3D" id="3.40.630.30">
    <property type="match status" value="1"/>
</dbReference>
<proteinExistence type="predicted"/>
<dbReference type="EMBL" id="JBHIRY010000002">
    <property type="protein sequence ID" value="MFB5759359.1"/>
    <property type="molecule type" value="Genomic_DNA"/>
</dbReference>
<keyword evidence="3" id="KW-1185">Reference proteome</keyword>
<comment type="caution">
    <text evidence="2">The sequence shown here is derived from an EMBL/GenBank/DDBJ whole genome shotgun (WGS) entry which is preliminary data.</text>
</comment>
<dbReference type="InterPro" id="IPR051531">
    <property type="entry name" value="N-acetyltransferase"/>
</dbReference>
<dbReference type="InterPro" id="IPR000182">
    <property type="entry name" value="GNAT_dom"/>
</dbReference>
<evidence type="ECO:0000313" key="2">
    <source>
        <dbReference type="EMBL" id="MFB5759359.1"/>
    </source>
</evidence>
<sequence>MSIETASSDHFKIECRDIILCEYRTEDLAALYAITQQPEVLDYLPDWNVPKKQRLEWLMEYEIPENKEFLKTVAENGDIKELRLRLGILLKETGEFIGWCCTGIKDELPPPNREIMFALSNRHVNKGYTTQALRGLTHYLFGKTSVDVLNAVAEKRNTGSNRVIQKNGFHYVGEVQIEDHLLNHYKLTRSEWAAFQSSL</sequence>
<protein>
    <submittedName>
        <fullName evidence="2">GNAT family N-acetyltransferase</fullName>
        <ecNumber evidence="2">2.3.-.-</ecNumber>
    </submittedName>
</protein>
<evidence type="ECO:0000259" key="1">
    <source>
        <dbReference type="PROSITE" id="PS51186"/>
    </source>
</evidence>
<gene>
    <name evidence="2" type="ORF">ACE5LO_03030</name>
</gene>
<feature type="domain" description="N-acetyltransferase" evidence="1">
    <location>
        <begin position="18"/>
        <end position="192"/>
    </location>
</feature>
<dbReference type="RefSeq" id="WP_375518596.1">
    <property type="nucleotide sequence ID" value="NZ_JBHIRY010000002.1"/>
</dbReference>
<dbReference type="PANTHER" id="PTHR43792:SF9">
    <property type="entry name" value="RIBOSOMAL-PROTEIN-ALANINE ACETYLTRANSFERASE"/>
    <property type="match status" value="1"/>
</dbReference>
<dbReference type="EC" id="2.3.-.-" evidence="2"/>
<dbReference type="Proteomes" id="UP001580430">
    <property type="component" value="Unassembled WGS sequence"/>
</dbReference>
<dbReference type="PROSITE" id="PS51186">
    <property type="entry name" value="GNAT"/>
    <property type="match status" value="1"/>
</dbReference>